<dbReference type="Gene3D" id="3.30.70.360">
    <property type="match status" value="1"/>
</dbReference>
<name>M1ZKK1_9FIRM</name>
<feature type="domain" description="Peptidase M20 dimerisation" evidence="2">
    <location>
        <begin position="169"/>
        <end position="260"/>
    </location>
</feature>
<gene>
    <name evidence="3" type="ORF">CUESP1_2910</name>
</gene>
<dbReference type="GO" id="GO:0071713">
    <property type="term" value="F:para-aminobenzoyl-glutamate hydrolase activity"/>
    <property type="evidence" value="ECO:0007669"/>
    <property type="project" value="TreeGrafter"/>
</dbReference>
<dbReference type="InterPro" id="IPR017439">
    <property type="entry name" value="Amidohydrolase"/>
</dbReference>
<dbReference type="NCBIfam" id="TIGR01891">
    <property type="entry name" value="amidohydrolases"/>
    <property type="match status" value="1"/>
</dbReference>
<dbReference type="InterPro" id="IPR036264">
    <property type="entry name" value="Bact_exopeptidase_dim_dom"/>
</dbReference>
<dbReference type="PANTHER" id="PTHR30575">
    <property type="entry name" value="PEPTIDASE M20"/>
    <property type="match status" value="1"/>
</dbReference>
<organism evidence="3 4">
    <name type="scientific">[Clostridium] ultunense Esp</name>
    <dbReference type="NCBI Taxonomy" id="1288971"/>
    <lineage>
        <taxon>Bacteria</taxon>
        <taxon>Bacillati</taxon>
        <taxon>Bacillota</taxon>
        <taxon>Tissierellia</taxon>
        <taxon>Tissierellales</taxon>
        <taxon>Tepidimicrobiaceae</taxon>
        <taxon>Schnuerera</taxon>
    </lineage>
</organism>
<accession>M1ZKK1</accession>
<keyword evidence="4" id="KW-1185">Reference proteome</keyword>
<dbReference type="Gene3D" id="3.40.630.10">
    <property type="entry name" value="Zn peptidases"/>
    <property type="match status" value="1"/>
</dbReference>
<keyword evidence="3" id="KW-0378">Hydrolase</keyword>
<evidence type="ECO:0000259" key="2">
    <source>
        <dbReference type="Pfam" id="PF07687"/>
    </source>
</evidence>
<dbReference type="OrthoDB" id="9781032at2"/>
<dbReference type="Proteomes" id="UP000245423">
    <property type="component" value="Chromosome 1"/>
</dbReference>
<dbReference type="Pfam" id="PF01546">
    <property type="entry name" value="Peptidase_M20"/>
    <property type="match status" value="1"/>
</dbReference>
<comment type="similarity">
    <text evidence="1">Belongs to the peptidase M20A family.</text>
</comment>
<dbReference type="GO" id="GO:0046657">
    <property type="term" value="P:folic acid catabolic process"/>
    <property type="evidence" value="ECO:0007669"/>
    <property type="project" value="TreeGrafter"/>
</dbReference>
<sequence>MKCRETIIEKIDSIERELIQLSNKIHEKPELAFEEFSAVENITAVLERHGFTIEKGIGGLETAFRGEYHGKNKEPTVAFLAEYDALPEIGHGCGHNLIATMAVGAAIGLKEVAEHINGRIVILGTPGEEGGGGKIIMLEKGCFDNIDYALMMHPCVNNLICRGGLATRSIRIEYQGKSVHSSFPEGGINALQAVIQTFNMIDQFRALFPLKTNINGIITDGGGAANIIPDYASCEFSVRAATAKDLNVVVGYVEHIVKTVEKLIGVKGKITKGLMYTERYPNRFIDERLKENIAEFGVDMEYPDPSMKYGASDIGNVSLKIPSIHSYIKIADKGVNSHSMDFTKAANSPRAHKQMIKGAKAMALTGYDIFADENLRRNIYEEFTNTVPKYSREELR</sequence>
<dbReference type="PIRSF" id="PIRSF037226">
    <property type="entry name" value="Amidohydrolase_ACY1L2_prd"/>
    <property type="match status" value="1"/>
</dbReference>
<dbReference type="SUPFAM" id="SSF55031">
    <property type="entry name" value="Bacterial exopeptidase dimerisation domain"/>
    <property type="match status" value="1"/>
</dbReference>
<proteinExistence type="inferred from homology"/>
<dbReference type="PANTHER" id="PTHR30575:SF0">
    <property type="entry name" value="XAA-ARG DIPEPTIDASE"/>
    <property type="match status" value="1"/>
</dbReference>
<dbReference type="HOGENOM" id="CLU_031812_1_0_9"/>
<dbReference type="RefSeq" id="WP_005585616.1">
    <property type="nucleotide sequence ID" value="NZ_LT669839.1"/>
</dbReference>
<dbReference type="EMBL" id="LT669839">
    <property type="protein sequence ID" value="SHD78239.1"/>
    <property type="molecule type" value="Genomic_DNA"/>
</dbReference>
<protein>
    <recommendedName>
        <fullName evidence="1">Peptidase M20 domain-containing protein 2</fullName>
    </recommendedName>
</protein>
<dbReference type="InterPro" id="IPR052030">
    <property type="entry name" value="Peptidase_M20/M20A_hydrolases"/>
</dbReference>
<dbReference type="InterPro" id="IPR017144">
    <property type="entry name" value="Xaa-Arg_dipeptidase"/>
</dbReference>
<dbReference type="Pfam" id="PF07687">
    <property type="entry name" value="M20_dimer"/>
    <property type="match status" value="1"/>
</dbReference>
<dbReference type="InterPro" id="IPR011650">
    <property type="entry name" value="Peptidase_M20_dimer"/>
</dbReference>
<dbReference type="GO" id="GO:0016805">
    <property type="term" value="F:dipeptidase activity"/>
    <property type="evidence" value="ECO:0007669"/>
    <property type="project" value="InterPro"/>
</dbReference>
<dbReference type="AlphaFoldDB" id="M1ZKK1"/>
<evidence type="ECO:0000313" key="3">
    <source>
        <dbReference type="EMBL" id="SHD78239.1"/>
    </source>
</evidence>
<reference evidence="3 4" key="1">
    <citation type="submission" date="2016-11" db="EMBL/GenBank/DDBJ databases">
        <authorList>
            <person name="Manzoor S."/>
        </authorList>
    </citation>
    <scope>NUCLEOTIDE SEQUENCE [LARGE SCALE GENOMIC DNA]</scope>
    <source>
        <strain evidence="3">Clostridium ultunense strain Esp</strain>
    </source>
</reference>
<evidence type="ECO:0000313" key="4">
    <source>
        <dbReference type="Proteomes" id="UP000245423"/>
    </source>
</evidence>
<evidence type="ECO:0000256" key="1">
    <source>
        <dbReference type="PIRNR" id="PIRNR037226"/>
    </source>
</evidence>
<dbReference type="GO" id="GO:0005737">
    <property type="term" value="C:cytoplasm"/>
    <property type="evidence" value="ECO:0007669"/>
    <property type="project" value="TreeGrafter"/>
</dbReference>
<dbReference type="SUPFAM" id="SSF53187">
    <property type="entry name" value="Zn-dependent exopeptidases"/>
    <property type="match status" value="1"/>
</dbReference>
<dbReference type="InterPro" id="IPR002933">
    <property type="entry name" value="Peptidase_M20"/>
</dbReference>